<feature type="compositionally biased region" description="Polar residues" evidence="1">
    <location>
        <begin position="254"/>
        <end position="267"/>
    </location>
</feature>
<dbReference type="EMBL" id="JAJAGQ010000009">
    <property type="protein sequence ID" value="KAJ8552887.1"/>
    <property type="molecule type" value="Genomic_DNA"/>
</dbReference>
<dbReference type="PANTHER" id="PTHR31105:SF38">
    <property type="entry name" value="PROTEIN ENHANCED DISEASE RESISTANCE 4"/>
    <property type="match status" value="1"/>
</dbReference>
<dbReference type="GO" id="GO:1900150">
    <property type="term" value="P:regulation of defense response to fungus"/>
    <property type="evidence" value="ECO:0007669"/>
    <property type="project" value="InterPro"/>
</dbReference>
<feature type="compositionally biased region" description="Basic and acidic residues" evidence="1">
    <location>
        <begin position="282"/>
        <end position="307"/>
    </location>
</feature>
<feature type="compositionally biased region" description="Basic residues" evidence="1">
    <location>
        <begin position="666"/>
        <end position="685"/>
    </location>
</feature>
<evidence type="ECO:0000259" key="2">
    <source>
        <dbReference type="Pfam" id="PF11331"/>
    </source>
</evidence>
<comment type="caution">
    <text evidence="4">The sequence shown here is derived from an EMBL/GenBank/DDBJ whole genome shotgun (WGS) entry which is preliminary data.</text>
</comment>
<feature type="region of interest" description="Disordered" evidence="1">
    <location>
        <begin position="624"/>
        <end position="696"/>
    </location>
</feature>
<dbReference type="InterPro" id="IPR021480">
    <property type="entry name" value="Zinc_ribbon_12"/>
</dbReference>
<feature type="domain" description="Enhanced disease resistance 4-like N-terminal" evidence="3">
    <location>
        <begin position="165"/>
        <end position="198"/>
    </location>
</feature>
<dbReference type="InterPro" id="IPR055126">
    <property type="entry name" value="EDR4-like_N"/>
</dbReference>
<name>A0A9Q1M9W7_9SOLA</name>
<feature type="region of interest" description="Disordered" evidence="1">
    <location>
        <begin position="835"/>
        <end position="867"/>
    </location>
</feature>
<feature type="domain" description="Probable zinc-ribbon" evidence="2">
    <location>
        <begin position="887"/>
        <end position="931"/>
    </location>
</feature>
<dbReference type="Pfam" id="PF11331">
    <property type="entry name" value="Zn_ribbon_12"/>
    <property type="match status" value="1"/>
</dbReference>
<evidence type="ECO:0000313" key="5">
    <source>
        <dbReference type="Proteomes" id="UP001152561"/>
    </source>
</evidence>
<evidence type="ECO:0000313" key="4">
    <source>
        <dbReference type="EMBL" id="KAJ8552887.1"/>
    </source>
</evidence>
<feature type="region of interest" description="Disordered" evidence="1">
    <location>
        <begin position="1001"/>
        <end position="1079"/>
    </location>
</feature>
<evidence type="ECO:0008006" key="6">
    <source>
        <dbReference type="Google" id="ProtNLM"/>
    </source>
</evidence>
<sequence length="1079" mass="122429">MTRENLEVLEEEVVRLKHDCSKVITENTCYLADQLELTQEELILLKGKFDSEEKHALELYESITRYKVDISDRDQEIRRISVVLDEAQQNFCMQKEQFQSQMTSLSEQQTMLEGMIELLEMQNRSLQRKANQCEAQKIEMKILHEFRLLIANRSDMSSQTSTKVKVRFVRCPKCQLVLPELADIPVYKCGGCSTVLQAKNRKRAPIKNSVPDQNEISCASEEACPPPKGDSSLNEGKKSDQGGAGDCNKELHRQLNSPDEPSSTSGLSCLENEDPLSKSAVHKGDEHSCALDEKTERYENESRDHHQFTGGENFPNRLASSDELTCPELGSPIVEAKEDSKGSAIEEREKLELDKDTGCPTLEAEQDMEGLALEATEQLELDEDNFLVDDFSVNYQNESGISKKRLNSLNNNSTCSECVIHRDEVSIGSGAHEDGVESKSLVEQIIGRGQNDFQGHSEEASENVRYTKDTELARDFEKQSSVCSEMYQSILNESIISDTLMSTDHEQFEQFQKEIPSGFDRISSMDMLENLPIYICRSDPPVNLRNKIRSPTHRSYYAYDGSASSCDGDDHTPNQYHHQPGRKFKEAYPVSPSEFLLDGRCRVNHTMSGESKIMQQAMNFSTAFPPRSHEEFPQSRKHGRASGGRMTSGNDEHATSLPFISTGSHAGHKHGNRSNYRKNMGHHSSLHPPRMPSDSEPDKIELLRMVYELEDQLRQTRINKRMANGQFSSEVMRDEEYNPSYYDQFLEDGEVSGDLNYSRYPVRCSHGKGWPQQRKSSRIPFSAETSHHRHQADCRCLHCSPQVRHFSPQLHPSVCYNKGLHRVAYSSCNCCNHLQSGSSSPQNYSSSEYSRWDRETKSDDRRHKDHEMKKLYLREKYSKMRHLRPVAGGAPIISCYHCSELLQLPADFLLFKRRYHQLRCNACRKVLKFSLQNQMHVVPFHVEALAPPPNEVDDNTDQQNPTYEYHLNSCPRTETISCSDDLGPSFCRSVSTEGEFPIQPLGRTSFNRDISSSSSAAPTKERKMKSVMREPYTGSPGPSAKMSKWGKAASSEIEKVPPNGGSPLHRLMGYSSPSEVIHW</sequence>
<gene>
    <name evidence="4" type="ORF">K7X08_020280</name>
</gene>
<feature type="compositionally biased region" description="Polar residues" evidence="1">
    <location>
        <begin position="1002"/>
        <end position="1017"/>
    </location>
</feature>
<accession>A0A9Q1M9W7</accession>
<dbReference type="Pfam" id="PF22910">
    <property type="entry name" value="EDR4-like_1st"/>
    <property type="match status" value="1"/>
</dbReference>
<evidence type="ECO:0000256" key="1">
    <source>
        <dbReference type="SAM" id="MobiDB-lite"/>
    </source>
</evidence>
<feature type="region of interest" description="Disordered" evidence="1">
    <location>
        <begin position="206"/>
        <end position="315"/>
    </location>
</feature>
<dbReference type="OrthoDB" id="1930285at2759"/>
<dbReference type="Proteomes" id="UP001152561">
    <property type="component" value="Unassembled WGS sequence"/>
</dbReference>
<evidence type="ECO:0000259" key="3">
    <source>
        <dbReference type="Pfam" id="PF22910"/>
    </source>
</evidence>
<keyword evidence="5" id="KW-1185">Reference proteome</keyword>
<protein>
    <recommendedName>
        <fullName evidence="6">Zinc-ribbon domain-containing protein</fullName>
    </recommendedName>
</protein>
<feature type="compositionally biased region" description="Basic and acidic residues" evidence="1">
    <location>
        <begin position="850"/>
        <end position="867"/>
    </location>
</feature>
<dbReference type="AlphaFoldDB" id="A0A9Q1M9W7"/>
<proteinExistence type="predicted"/>
<dbReference type="PANTHER" id="PTHR31105">
    <property type="entry name" value="EXTRA-LARGE G-PROTEIN-LIKE"/>
    <property type="match status" value="1"/>
</dbReference>
<organism evidence="4 5">
    <name type="scientific">Anisodus acutangulus</name>
    <dbReference type="NCBI Taxonomy" id="402998"/>
    <lineage>
        <taxon>Eukaryota</taxon>
        <taxon>Viridiplantae</taxon>
        <taxon>Streptophyta</taxon>
        <taxon>Embryophyta</taxon>
        <taxon>Tracheophyta</taxon>
        <taxon>Spermatophyta</taxon>
        <taxon>Magnoliopsida</taxon>
        <taxon>eudicotyledons</taxon>
        <taxon>Gunneridae</taxon>
        <taxon>Pentapetalae</taxon>
        <taxon>asterids</taxon>
        <taxon>lamiids</taxon>
        <taxon>Solanales</taxon>
        <taxon>Solanaceae</taxon>
        <taxon>Solanoideae</taxon>
        <taxon>Hyoscyameae</taxon>
        <taxon>Anisodus</taxon>
    </lineage>
</organism>
<dbReference type="InterPro" id="IPR040244">
    <property type="entry name" value="EDR4-like"/>
</dbReference>
<feature type="compositionally biased region" description="Low complexity" evidence="1">
    <location>
        <begin position="836"/>
        <end position="849"/>
    </location>
</feature>
<reference evidence="5" key="1">
    <citation type="journal article" date="2023" name="Proc. Natl. Acad. Sci. U.S.A.">
        <title>Genomic and structural basis for evolution of tropane alkaloid biosynthesis.</title>
        <authorList>
            <person name="Wanga Y.-J."/>
            <person name="Taina T."/>
            <person name="Yua J.-Y."/>
            <person name="Lia J."/>
            <person name="Xua B."/>
            <person name="Chenc J."/>
            <person name="D'Auriad J.C."/>
            <person name="Huanga J.-P."/>
            <person name="Huanga S.-X."/>
        </authorList>
    </citation>
    <scope>NUCLEOTIDE SEQUENCE [LARGE SCALE GENOMIC DNA]</scope>
    <source>
        <strain evidence="5">cv. KIB-2019</strain>
    </source>
</reference>